<comment type="caution">
    <text evidence="1">The sequence shown here is derived from an EMBL/GenBank/DDBJ whole genome shotgun (WGS) entry which is preliminary data.</text>
</comment>
<dbReference type="AlphaFoldDB" id="A0A7C5XLX7"/>
<reference evidence="1" key="1">
    <citation type="journal article" date="2020" name="mSystems">
        <title>Genome- and Community-Level Interaction Insights into Carbon Utilization and Element Cycling Functions of Hydrothermarchaeota in Hydrothermal Sediment.</title>
        <authorList>
            <person name="Zhou Z."/>
            <person name="Liu Y."/>
            <person name="Xu W."/>
            <person name="Pan J."/>
            <person name="Luo Z.H."/>
            <person name="Li M."/>
        </authorList>
    </citation>
    <scope>NUCLEOTIDE SEQUENCE [LARGE SCALE GENOMIC DNA]</scope>
    <source>
        <strain evidence="1">SpSt-1121</strain>
    </source>
</reference>
<sequence>MRGFVFGILVMLLLMITFLVSISFASVYSYRWVSGLVSAASPVVYFSDPGTPSVSVSLENHGTKALATVNVPGIDLELDKRNAIFYDTFDINPIDQRIIDLTCNWSWNSTAEAMQIVANQRAMTYGGECIAVADIDISRYASAGRRIFVASLVWRTAFTGSGTHYFDVIYISTELSRLYTIGFRNAPRTGRTGDSITSDILYWSTTGWQTIASRSLGRSTTTEYWYLSYVTSWIDFSSWTAYHWNATLLNNGYIGSSYRFTPNYVGVGYRTSTTRVSGTVYFDNLVVTVDAYPWLVNITDVPPGWRVVLRSATGGVISTAIAGISGVASLNVAPPKLDLTVYPNYRDGFIIAGGAIEVYDDGNNLVVLKQFDYIVGGDVYRLNGFRGYVLRIDSGIAQPFQTHLTLTQYTGCSNSYIWIYLVNTTGILSTPITIYRGSADSLSTSVIVMRRGASSVAGYIYVVAYIPEGSRCSLLMEFRYSFSNWATYGTNIVNATFVGV</sequence>
<organism evidence="1">
    <name type="scientific">Ignisphaera aggregans</name>
    <dbReference type="NCBI Taxonomy" id="334771"/>
    <lineage>
        <taxon>Archaea</taxon>
        <taxon>Thermoproteota</taxon>
        <taxon>Thermoprotei</taxon>
        <taxon>Desulfurococcales</taxon>
        <taxon>Desulfurococcaceae</taxon>
        <taxon>Ignisphaera</taxon>
    </lineage>
</organism>
<accession>A0A7C5XLX7</accession>
<dbReference type="EMBL" id="DRZI01000048">
    <property type="protein sequence ID" value="HHP81309.1"/>
    <property type="molecule type" value="Genomic_DNA"/>
</dbReference>
<gene>
    <name evidence="1" type="ORF">ENM84_01445</name>
</gene>
<proteinExistence type="predicted"/>
<name>A0A7C5XLX7_9CREN</name>
<evidence type="ECO:0000313" key="1">
    <source>
        <dbReference type="EMBL" id="HHP81309.1"/>
    </source>
</evidence>
<protein>
    <submittedName>
        <fullName evidence="1">Uncharacterized protein</fullName>
    </submittedName>
</protein>